<proteinExistence type="inferred from homology"/>
<evidence type="ECO:0000256" key="3">
    <source>
        <dbReference type="ARBA" id="ARBA00022676"/>
    </source>
</evidence>
<feature type="non-terminal residue" evidence="9">
    <location>
        <position position="54"/>
    </location>
</feature>
<evidence type="ECO:0000313" key="10">
    <source>
        <dbReference type="Proteomes" id="UP000694892"/>
    </source>
</evidence>
<evidence type="ECO:0000256" key="5">
    <source>
        <dbReference type="ARBA" id="ARBA00022692"/>
    </source>
</evidence>
<dbReference type="AlphaFoldDB" id="A0A974CR00"/>
<keyword evidence="7 8" id="KW-0472">Membrane</keyword>
<organism evidence="9 10">
    <name type="scientific">Xenopus laevis</name>
    <name type="common">African clawed frog</name>
    <dbReference type="NCBI Taxonomy" id="8355"/>
    <lineage>
        <taxon>Eukaryota</taxon>
        <taxon>Metazoa</taxon>
        <taxon>Chordata</taxon>
        <taxon>Craniata</taxon>
        <taxon>Vertebrata</taxon>
        <taxon>Euteleostomi</taxon>
        <taxon>Amphibia</taxon>
        <taxon>Batrachia</taxon>
        <taxon>Anura</taxon>
        <taxon>Pipoidea</taxon>
        <taxon>Pipidae</taxon>
        <taxon>Xenopodinae</taxon>
        <taxon>Xenopus</taxon>
        <taxon>Xenopus</taxon>
    </lineage>
</organism>
<comment type="subcellular location">
    <subcellularLocation>
        <location evidence="1">Membrane</location>
        <topology evidence="1">Multi-pass membrane protein</topology>
    </subcellularLocation>
</comment>
<reference evidence="10" key="1">
    <citation type="journal article" date="2016" name="Nature">
        <title>Genome evolution in the allotetraploid frog Xenopus laevis.</title>
        <authorList>
            <person name="Session A.M."/>
            <person name="Uno Y."/>
            <person name="Kwon T."/>
            <person name="Chapman J.A."/>
            <person name="Toyoda A."/>
            <person name="Takahashi S."/>
            <person name="Fukui A."/>
            <person name="Hikosaka A."/>
            <person name="Suzuki A."/>
            <person name="Kondo M."/>
            <person name="van Heeringen S.J."/>
            <person name="Quigley I."/>
            <person name="Heinz S."/>
            <person name="Ogino H."/>
            <person name="Ochi H."/>
            <person name="Hellsten U."/>
            <person name="Lyons J.B."/>
            <person name="Simakov O."/>
            <person name="Putnam N."/>
            <person name="Stites J."/>
            <person name="Kuroki Y."/>
            <person name="Tanaka T."/>
            <person name="Michiue T."/>
            <person name="Watanabe M."/>
            <person name="Bogdanovic O."/>
            <person name="Lister R."/>
            <person name="Georgiou G."/>
            <person name="Paranjpe S.S."/>
            <person name="van Kruijsbergen I."/>
            <person name="Shu S."/>
            <person name="Carlson J."/>
            <person name="Kinoshita T."/>
            <person name="Ohta Y."/>
            <person name="Mawaribuchi S."/>
            <person name="Jenkins J."/>
            <person name="Grimwood J."/>
            <person name="Schmutz J."/>
            <person name="Mitros T."/>
            <person name="Mozaffari S.V."/>
            <person name="Suzuki Y."/>
            <person name="Haramoto Y."/>
            <person name="Yamamoto T.S."/>
            <person name="Takagi C."/>
            <person name="Heald R."/>
            <person name="Miller K."/>
            <person name="Haudenschild C."/>
            <person name="Kitzman J."/>
            <person name="Nakayama T."/>
            <person name="Izutsu Y."/>
            <person name="Robert J."/>
            <person name="Fortriede J."/>
            <person name="Burns K."/>
            <person name="Lotay V."/>
            <person name="Karimi K."/>
            <person name="Yasuoka Y."/>
            <person name="Dichmann D.S."/>
            <person name="Flajnik M.F."/>
            <person name="Houston D.W."/>
            <person name="Shendure J."/>
            <person name="DuPasquier L."/>
            <person name="Vize P.D."/>
            <person name="Zorn A.M."/>
            <person name="Ito M."/>
            <person name="Marcotte E.M."/>
            <person name="Wallingford J.B."/>
            <person name="Ito Y."/>
            <person name="Asashima M."/>
            <person name="Ueno N."/>
            <person name="Matsuda Y."/>
            <person name="Veenstra G.J."/>
            <person name="Fujiyama A."/>
            <person name="Harland R.M."/>
            <person name="Taira M."/>
            <person name="Rokhsar D.S."/>
        </authorList>
    </citation>
    <scope>NUCLEOTIDE SEQUENCE [LARGE SCALE GENOMIC DNA]</scope>
    <source>
        <strain evidence="10">J</strain>
    </source>
</reference>
<evidence type="ECO:0000256" key="7">
    <source>
        <dbReference type="ARBA" id="ARBA00023136"/>
    </source>
</evidence>
<keyword evidence="3" id="KW-0328">Glycosyltransferase</keyword>
<evidence type="ECO:0000256" key="4">
    <source>
        <dbReference type="ARBA" id="ARBA00022679"/>
    </source>
</evidence>
<evidence type="ECO:0000256" key="2">
    <source>
        <dbReference type="ARBA" id="ARBA00008744"/>
    </source>
</evidence>
<gene>
    <name evidence="9" type="ORF">XELAEV_180322519mg</name>
</gene>
<name>A0A974CR00_XENLA</name>
<evidence type="ECO:0000256" key="8">
    <source>
        <dbReference type="SAM" id="Phobius"/>
    </source>
</evidence>
<dbReference type="Proteomes" id="UP000694892">
    <property type="component" value="Chromosome 6L"/>
</dbReference>
<keyword evidence="4" id="KW-0808">Transferase</keyword>
<feature type="non-terminal residue" evidence="9">
    <location>
        <position position="1"/>
    </location>
</feature>
<keyword evidence="5 8" id="KW-0812">Transmembrane</keyword>
<protein>
    <submittedName>
        <fullName evidence="9">Uncharacterized protein</fullName>
    </submittedName>
</protein>
<keyword evidence="6 8" id="KW-1133">Transmembrane helix</keyword>
<dbReference type="GO" id="GO:0016020">
    <property type="term" value="C:membrane"/>
    <property type="evidence" value="ECO:0007669"/>
    <property type="project" value="UniProtKB-SubCell"/>
</dbReference>
<dbReference type="GO" id="GO:0016757">
    <property type="term" value="F:glycosyltransferase activity"/>
    <property type="evidence" value="ECO:0007669"/>
    <property type="project" value="UniProtKB-KW"/>
</dbReference>
<feature type="transmembrane region" description="Helical" evidence="8">
    <location>
        <begin position="26"/>
        <end position="52"/>
    </location>
</feature>
<dbReference type="Pfam" id="PF10034">
    <property type="entry name" value="Dpy19"/>
    <property type="match status" value="1"/>
</dbReference>
<dbReference type="EMBL" id="CM004476">
    <property type="protein sequence ID" value="OCT77055.1"/>
    <property type="molecule type" value="Genomic_DNA"/>
</dbReference>
<sequence>MKYLWTPYVCMLTAFGLCSQELWTKLFKWICAACYAFVLSAAVAMVIGLSLWRE</sequence>
<accession>A0A974CR00</accession>
<evidence type="ECO:0000313" key="9">
    <source>
        <dbReference type="EMBL" id="OCT77055.1"/>
    </source>
</evidence>
<comment type="similarity">
    <text evidence="2">Belongs to the dpy-19 family.</text>
</comment>
<evidence type="ECO:0000256" key="6">
    <source>
        <dbReference type="ARBA" id="ARBA00022989"/>
    </source>
</evidence>
<evidence type="ECO:0000256" key="1">
    <source>
        <dbReference type="ARBA" id="ARBA00004141"/>
    </source>
</evidence>
<dbReference type="InterPro" id="IPR018732">
    <property type="entry name" value="Dpy-19/Dpy-19-like"/>
</dbReference>